<dbReference type="InterPro" id="IPR043814">
    <property type="entry name" value="DUF5796"/>
</dbReference>
<protein>
    <submittedName>
        <fullName evidence="1">Uncharacterized protein</fullName>
    </submittedName>
</protein>
<name>A0A897NJD4_9EURY</name>
<sequence length="161" mass="17324">MGAGSSPSAVLLTGEGKVRRMNRASEVAPSTLPVELTEGGIGVEYLDGRQVFYHGVPSKTVESHRTTPQMDVHVLITDGDGTEGILVYLNDRKTGDEILEDSGVGRVLLADGESASVFPGVTVTRDGFALEIDADFETVDGRVFVFEESEMAERRHEIVAE</sequence>
<dbReference type="Pfam" id="PF19109">
    <property type="entry name" value="DUF5796"/>
    <property type="match status" value="1"/>
</dbReference>
<dbReference type="EMBL" id="CP064791">
    <property type="protein sequence ID" value="QSG14570.1"/>
    <property type="molecule type" value="Genomic_DNA"/>
</dbReference>
<keyword evidence="2" id="KW-1185">Reference proteome</keyword>
<accession>A0A897NJD4</accession>
<organism evidence="1 2">
    <name type="scientific">Halapricum desulfuricans</name>
    <dbReference type="NCBI Taxonomy" id="2841257"/>
    <lineage>
        <taxon>Archaea</taxon>
        <taxon>Methanobacteriati</taxon>
        <taxon>Methanobacteriota</taxon>
        <taxon>Stenosarchaea group</taxon>
        <taxon>Halobacteria</taxon>
        <taxon>Halobacteriales</taxon>
        <taxon>Haloarculaceae</taxon>
        <taxon>Halapricum</taxon>
    </lineage>
</organism>
<reference evidence="1 2" key="1">
    <citation type="submission" date="2020-11" db="EMBL/GenBank/DDBJ databases">
        <title>Carbohydrate-dependent, anaerobic sulfur respiration: A novel catabolism in halophilic archaea.</title>
        <authorList>
            <person name="Sorokin D.Y."/>
            <person name="Messina E."/>
            <person name="Smedile F."/>
            <person name="La Cono V."/>
            <person name="Hallsworth J.E."/>
            <person name="Yakimov M.M."/>
        </authorList>
    </citation>
    <scope>NUCLEOTIDE SEQUENCE [LARGE SCALE GENOMIC DNA]</scope>
    <source>
        <strain evidence="1 2">HSR-Est</strain>
    </source>
</reference>
<proteinExistence type="predicted"/>
<dbReference type="Proteomes" id="UP000663292">
    <property type="component" value="Chromosome"/>
</dbReference>
<gene>
    <name evidence="1" type="ORF">HSEST_1035</name>
</gene>
<evidence type="ECO:0000313" key="1">
    <source>
        <dbReference type="EMBL" id="QSG14570.1"/>
    </source>
</evidence>
<evidence type="ECO:0000313" key="2">
    <source>
        <dbReference type="Proteomes" id="UP000663292"/>
    </source>
</evidence>
<dbReference type="AlphaFoldDB" id="A0A897NJD4"/>